<dbReference type="AlphaFoldDB" id="A0A0N8H599"/>
<evidence type="ECO:0000256" key="1">
    <source>
        <dbReference type="SAM" id="MobiDB-lite"/>
    </source>
</evidence>
<accession>A0A0N8H599</accession>
<sequence length="872" mass="99663">MSAPTDVSGDSGSDALDLSSSIGTWVAAGIAIIALVGVVAPFLALQASLSDNNRAMNAVQDLPQKYVTRGYRLTKGLRVLRRIRVPDLSPGYIANEPDTTRLVPLRAALGRWTLRPRNYLPWNTGWAKLAEVIEAYEVRDAPGNSPVDLGIAKGGALEVVNSRTALTVNKHWILLLGLLGRYGKRVDKGVLQNTGIMREFEGERASIQHFELLRREETKKKERAETRREREYEWERKKPRKRDRRQWSLPSSRSSSSSRSSDKSSIRATGLDKLLSLQRDAYGTWTLKEKSSPKIHGVTGTMQALGRHKGSWSYLTSISFVPHTAREIFAPGTLERSDESSMQTLFWLAHGFLPCGRTLEGRQTVISLESPASETASNRFSRELDPLESWPAFSLQEADDIPISIGNAMKCLGIPEPRVLQFLPLDAAGMTRMRDLRQRVEKEEIKKDTVVHTENDEDEHSAAGRTTLRIRGPWIHYTKEATDHYSDDTNWVFPRKDFERPLSVMLGLDWDDCGFLIRKHKFWVPILRNAVDILDEENVRGPGFASSFGLKSHMKAFRWVVQSGFHSQKIVDYLEFDKFLSSAVQESEVMPLRLALGTLFIIDDTFRRMTEKACGRMSKHGPRNEGENVSESGLLAKENELREGLKKVENEYREEAKERAELKEKEGRENPRAGRREEWEEEEPIARPAREREVEMERPIWSRISLRHVKIGTLQAFGMDYEDDPVISTSWLEAKVNGANISYQDSEAVLIKRSLLEWEYDKIWKHTAVLRSIEELKKVEEEKIIGVLEYDYPSKRLKWYLDEKKRTSYREWYLNGDLVRAPSGTKNVSLEEKEIVLVGLWTANRVAIWLSSLDSKPLLDFVEELDTYVYVL</sequence>
<evidence type="ECO:0000313" key="3">
    <source>
        <dbReference type="EMBL" id="KPM35580.1"/>
    </source>
</evidence>
<comment type="caution">
    <text evidence="3">The sequence shown here is derived from an EMBL/GenBank/DDBJ whole genome shotgun (WGS) entry which is preliminary data.</text>
</comment>
<organism evidence="3 4">
    <name type="scientific">Neonectria ditissima</name>
    <dbReference type="NCBI Taxonomy" id="78410"/>
    <lineage>
        <taxon>Eukaryota</taxon>
        <taxon>Fungi</taxon>
        <taxon>Dikarya</taxon>
        <taxon>Ascomycota</taxon>
        <taxon>Pezizomycotina</taxon>
        <taxon>Sordariomycetes</taxon>
        <taxon>Hypocreomycetidae</taxon>
        <taxon>Hypocreales</taxon>
        <taxon>Nectriaceae</taxon>
        <taxon>Neonectria</taxon>
    </lineage>
</organism>
<reference evidence="3 4" key="1">
    <citation type="submission" date="2015-09" db="EMBL/GenBank/DDBJ databases">
        <title>Draft genome of a European isolate of the apple canker pathogen Neonectria ditissima.</title>
        <authorList>
            <person name="Gomez-Cortecero A."/>
            <person name="Harrison R.J."/>
            <person name="Armitage A.D."/>
        </authorList>
    </citation>
    <scope>NUCLEOTIDE SEQUENCE [LARGE SCALE GENOMIC DNA]</scope>
    <source>
        <strain evidence="3 4">R09/05</strain>
    </source>
</reference>
<feature type="region of interest" description="Disordered" evidence="1">
    <location>
        <begin position="656"/>
        <end position="691"/>
    </location>
</feature>
<keyword evidence="2" id="KW-0812">Transmembrane</keyword>
<keyword evidence="2" id="KW-1133">Transmembrane helix</keyword>
<feature type="transmembrane region" description="Helical" evidence="2">
    <location>
        <begin position="22"/>
        <end position="45"/>
    </location>
</feature>
<dbReference type="EMBL" id="LKCW01000244">
    <property type="protein sequence ID" value="KPM35580.1"/>
    <property type="molecule type" value="Genomic_DNA"/>
</dbReference>
<keyword evidence="4" id="KW-1185">Reference proteome</keyword>
<feature type="compositionally biased region" description="Low complexity" evidence="1">
    <location>
        <begin position="247"/>
        <end position="259"/>
    </location>
</feature>
<evidence type="ECO:0000256" key="2">
    <source>
        <dbReference type="SAM" id="Phobius"/>
    </source>
</evidence>
<feature type="region of interest" description="Disordered" evidence="1">
    <location>
        <begin position="219"/>
        <end position="265"/>
    </location>
</feature>
<evidence type="ECO:0000313" key="4">
    <source>
        <dbReference type="Proteomes" id="UP000050424"/>
    </source>
</evidence>
<dbReference type="OrthoDB" id="2963168at2759"/>
<dbReference type="Proteomes" id="UP000050424">
    <property type="component" value="Unassembled WGS sequence"/>
</dbReference>
<proteinExistence type="predicted"/>
<feature type="compositionally biased region" description="Basic and acidic residues" evidence="1">
    <location>
        <begin position="219"/>
        <end position="236"/>
    </location>
</feature>
<keyword evidence="2" id="KW-0472">Membrane</keyword>
<name>A0A0N8H599_9HYPO</name>
<gene>
    <name evidence="3" type="ORF">AK830_g10988</name>
</gene>
<protein>
    <submittedName>
        <fullName evidence="3">Uncharacterized protein</fullName>
    </submittedName>
</protein>